<gene>
    <name evidence="1" type="ORF">RPERSI_LOCUS21709</name>
</gene>
<protein>
    <submittedName>
        <fullName evidence="1">7437_t:CDS:1</fullName>
    </submittedName>
</protein>
<name>A0ACA9RQT6_9GLOM</name>
<dbReference type="Proteomes" id="UP000789920">
    <property type="component" value="Unassembled WGS sequence"/>
</dbReference>
<feature type="non-terminal residue" evidence="1">
    <location>
        <position position="83"/>
    </location>
</feature>
<keyword evidence="2" id="KW-1185">Reference proteome</keyword>
<proteinExistence type="predicted"/>
<evidence type="ECO:0000313" key="1">
    <source>
        <dbReference type="EMBL" id="CAG8804373.1"/>
    </source>
</evidence>
<feature type="non-terminal residue" evidence="1">
    <location>
        <position position="1"/>
    </location>
</feature>
<comment type="caution">
    <text evidence="1">The sequence shown here is derived from an EMBL/GenBank/DDBJ whole genome shotgun (WGS) entry which is preliminary data.</text>
</comment>
<accession>A0ACA9RQT6</accession>
<sequence>SGSSVPQQKDFRRVIVITSNSKPYMWKTTNISLKKESHVNVIEKTNTMINELKNMNIKISAVVIDSAGPYAASRYFVLFLHYV</sequence>
<dbReference type="EMBL" id="CAJVQC010064233">
    <property type="protein sequence ID" value="CAG8804373.1"/>
    <property type="molecule type" value="Genomic_DNA"/>
</dbReference>
<organism evidence="1 2">
    <name type="scientific">Racocetra persica</name>
    <dbReference type="NCBI Taxonomy" id="160502"/>
    <lineage>
        <taxon>Eukaryota</taxon>
        <taxon>Fungi</taxon>
        <taxon>Fungi incertae sedis</taxon>
        <taxon>Mucoromycota</taxon>
        <taxon>Glomeromycotina</taxon>
        <taxon>Glomeromycetes</taxon>
        <taxon>Diversisporales</taxon>
        <taxon>Gigasporaceae</taxon>
        <taxon>Racocetra</taxon>
    </lineage>
</organism>
<evidence type="ECO:0000313" key="2">
    <source>
        <dbReference type="Proteomes" id="UP000789920"/>
    </source>
</evidence>
<reference evidence="1" key="1">
    <citation type="submission" date="2021-06" db="EMBL/GenBank/DDBJ databases">
        <authorList>
            <person name="Kallberg Y."/>
            <person name="Tangrot J."/>
            <person name="Rosling A."/>
        </authorList>
    </citation>
    <scope>NUCLEOTIDE SEQUENCE</scope>
    <source>
        <strain evidence="1">MA461A</strain>
    </source>
</reference>